<dbReference type="InterPro" id="IPR006119">
    <property type="entry name" value="Resolv_N"/>
</dbReference>
<dbReference type="GO" id="GO:0000150">
    <property type="term" value="F:DNA strand exchange activity"/>
    <property type="evidence" value="ECO:0007669"/>
    <property type="project" value="InterPro"/>
</dbReference>
<protein>
    <submittedName>
        <fullName evidence="6">Integrase</fullName>
    </submittedName>
</protein>
<dbReference type="PROSITE" id="PS51737">
    <property type="entry name" value="RECOMBINASE_DNA_BIND"/>
    <property type="match status" value="1"/>
</dbReference>
<organism evidence="6 7">
    <name type="scientific">Mycolicibacterium psychrotolerans</name>
    <dbReference type="NCBI Taxonomy" id="216929"/>
    <lineage>
        <taxon>Bacteria</taxon>
        <taxon>Bacillati</taxon>
        <taxon>Actinomycetota</taxon>
        <taxon>Actinomycetes</taxon>
        <taxon>Mycobacteriales</taxon>
        <taxon>Mycobacteriaceae</taxon>
        <taxon>Mycolicibacterium</taxon>
    </lineage>
</organism>
<dbReference type="EMBL" id="AP022574">
    <property type="protein sequence ID" value="BBX69421.1"/>
    <property type="molecule type" value="Genomic_DNA"/>
</dbReference>
<dbReference type="Pfam" id="PF07508">
    <property type="entry name" value="Recombinase"/>
    <property type="match status" value="1"/>
</dbReference>
<dbReference type="InterPro" id="IPR011109">
    <property type="entry name" value="DNA_bind_recombinase_dom"/>
</dbReference>
<dbReference type="InterPro" id="IPR050639">
    <property type="entry name" value="SSR_resolvase"/>
</dbReference>
<dbReference type="Gene3D" id="3.90.1750.20">
    <property type="entry name" value="Putative Large Serine Recombinase, Chain B, Domain 2"/>
    <property type="match status" value="1"/>
</dbReference>
<evidence type="ECO:0000313" key="6">
    <source>
        <dbReference type="EMBL" id="BBX69421.1"/>
    </source>
</evidence>
<dbReference type="InterPro" id="IPR036162">
    <property type="entry name" value="Resolvase-like_N_sf"/>
</dbReference>
<reference evidence="6 7" key="1">
    <citation type="journal article" date="2019" name="Emerg. Microbes Infect.">
        <title>Comprehensive subspecies identification of 175 nontuberculous mycobacteria species based on 7547 genomic profiles.</title>
        <authorList>
            <person name="Matsumoto Y."/>
            <person name="Kinjo T."/>
            <person name="Motooka D."/>
            <person name="Nabeya D."/>
            <person name="Jung N."/>
            <person name="Uechi K."/>
            <person name="Horii T."/>
            <person name="Iida T."/>
            <person name="Fujita J."/>
            <person name="Nakamura S."/>
        </authorList>
    </citation>
    <scope>NUCLEOTIDE SEQUENCE [LARGE SCALE GENOMIC DNA]</scope>
    <source>
        <strain evidence="6 7">JCM 13323</strain>
    </source>
</reference>
<feature type="region of interest" description="Disordered" evidence="3">
    <location>
        <begin position="433"/>
        <end position="454"/>
    </location>
</feature>
<dbReference type="PANTHER" id="PTHR30461">
    <property type="entry name" value="DNA-INVERTASE FROM LAMBDOID PROPHAGE"/>
    <property type="match status" value="1"/>
</dbReference>
<evidence type="ECO:0000256" key="3">
    <source>
        <dbReference type="SAM" id="MobiDB-lite"/>
    </source>
</evidence>
<dbReference type="PROSITE" id="PS51736">
    <property type="entry name" value="RECOMBINASES_3"/>
    <property type="match status" value="1"/>
</dbReference>
<dbReference type="Pfam" id="PF00239">
    <property type="entry name" value="Resolvase"/>
    <property type="match status" value="1"/>
</dbReference>
<keyword evidence="7" id="KW-1185">Reference proteome</keyword>
<feature type="domain" description="Resolvase/invertase-type recombinase catalytic" evidence="4">
    <location>
        <begin position="2"/>
        <end position="148"/>
    </location>
</feature>
<accession>A0A7I7MAY1</accession>
<dbReference type="Gene3D" id="3.40.50.1390">
    <property type="entry name" value="Resolvase, N-terminal catalytic domain"/>
    <property type="match status" value="1"/>
</dbReference>
<proteinExistence type="predicted"/>
<evidence type="ECO:0000256" key="2">
    <source>
        <dbReference type="ARBA" id="ARBA00023172"/>
    </source>
</evidence>
<name>A0A7I7MAY1_9MYCO</name>
<dbReference type="KEGG" id="mpsc:MPSYJ_28820"/>
<evidence type="ECO:0000259" key="4">
    <source>
        <dbReference type="PROSITE" id="PS51736"/>
    </source>
</evidence>
<dbReference type="PANTHER" id="PTHR30461:SF2">
    <property type="entry name" value="SERINE RECOMBINASE PINE-RELATED"/>
    <property type="match status" value="1"/>
</dbReference>
<dbReference type="InterPro" id="IPR038109">
    <property type="entry name" value="DNA_bind_recomb_sf"/>
</dbReference>
<feature type="domain" description="Recombinase" evidence="5">
    <location>
        <begin position="156"/>
        <end position="304"/>
    </location>
</feature>
<dbReference type="CDD" id="cd00338">
    <property type="entry name" value="Ser_Recombinase"/>
    <property type="match status" value="1"/>
</dbReference>
<dbReference type="AlphaFoldDB" id="A0A7I7MAY1"/>
<evidence type="ECO:0000256" key="1">
    <source>
        <dbReference type="ARBA" id="ARBA00023125"/>
    </source>
</evidence>
<dbReference type="GO" id="GO:0003677">
    <property type="term" value="F:DNA binding"/>
    <property type="evidence" value="ECO:0007669"/>
    <property type="project" value="UniProtKB-KW"/>
</dbReference>
<keyword evidence="1" id="KW-0238">DNA-binding</keyword>
<evidence type="ECO:0000259" key="5">
    <source>
        <dbReference type="PROSITE" id="PS51737"/>
    </source>
</evidence>
<dbReference type="SMART" id="SM00857">
    <property type="entry name" value="Resolvase"/>
    <property type="match status" value="1"/>
</dbReference>
<gene>
    <name evidence="6" type="ORF">MPSYJ_28820</name>
</gene>
<dbReference type="Proteomes" id="UP000466514">
    <property type="component" value="Chromosome"/>
</dbReference>
<dbReference type="SUPFAM" id="SSF53041">
    <property type="entry name" value="Resolvase-like"/>
    <property type="match status" value="1"/>
</dbReference>
<keyword evidence="2" id="KW-0233">DNA recombination</keyword>
<evidence type="ECO:0000313" key="7">
    <source>
        <dbReference type="Proteomes" id="UP000466514"/>
    </source>
</evidence>
<sequence length="516" mass="57218">MRVLGRLRLSVASDESTSIERQREAVESWSQANGHQVIGWAEDTDVSGSVDPFDTPRLGDWLANRADDFDVIVCWKLDRLGRDAIRLNKLFGWCIDHRKTVVSCSEAIDLGTPVGRLIANVIAFLAEGELEAIRERTISSRRKLRETARWPGGRPPYGYRVVPAEQGSGKVLQIDETISHRRDCPKGSSPCECPKAHAVVRRIVDAVLDGQPLGRIARELNADGILPPADHYRVSVGKPPATEGTWRTWPLKHMLRSPTLVGHAHLGGVTVRDDQGQPVRMAEPLVSDDERELILAELDRTTGAPRERAQPAPLAGIAACFFCGTTLTLTTNKKSGRVYRYYRCPKACSSLIPADAAEELAETTFLDDYGSRDVTERVWVPGDNHETELRAALAAFDELSATAGRMTSRAAQDRLQRQLSALDARIAELESTPTREGRYEDRPTGRKYRDAWEQAAEPAERRELLKRAGITIRIGISGVGKRHQNNGGVWHAEIHSPVPLDETASLEERRKHGVPD</sequence>
<dbReference type="RefSeq" id="WP_163722914.1">
    <property type="nucleotide sequence ID" value="NZ_AP022574.1"/>
</dbReference>